<proteinExistence type="predicted"/>
<evidence type="ECO:0000313" key="2">
    <source>
        <dbReference type="EMBL" id="KAJ7016400.1"/>
    </source>
</evidence>
<name>A0AAD6WL79_9AGAR</name>
<sequence>MSDNSLAIAHTALPLSKKLKPKLQAIATAMGLDAGKTVALLRKAIQGYMSDHPEAADNPTFLPLFVHRTAPKAGGKSSTHKAVDDEAQAPAKEVTGAHKTLLDRKIAVNPPANFAKLKKQAKPEPESEDSDESDPESSSVDAKSRPASPTPKKKSAHGPVPADMVLPEMIQVKFFDERDYNAAPRQVPVPTTVKQCTGVQP</sequence>
<organism evidence="2 3">
    <name type="scientific">Mycena alexandri</name>
    <dbReference type="NCBI Taxonomy" id="1745969"/>
    <lineage>
        <taxon>Eukaryota</taxon>
        <taxon>Fungi</taxon>
        <taxon>Dikarya</taxon>
        <taxon>Basidiomycota</taxon>
        <taxon>Agaricomycotina</taxon>
        <taxon>Agaricomycetes</taxon>
        <taxon>Agaricomycetidae</taxon>
        <taxon>Agaricales</taxon>
        <taxon>Marasmiineae</taxon>
        <taxon>Mycenaceae</taxon>
        <taxon>Mycena</taxon>
    </lineage>
</organism>
<gene>
    <name evidence="2" type="ORF">C8F04DRAFT_1281493</name>
</gene>
<dbReference type="Proteomes" id="UP001218188">
    <property type="component" value="Unassembled WGS sequence"/>
</dbReference>
<feature type="region of interest" description="Disordered" evidence="1">
    <location>
        <begin position="182"/>
        <end position="201"/>
    </location>
</feature>
<evidence type="ECO:0000313" key="3">
    <source>
        <dbReference type="Proteomes" id="UP001218188"/>
    </source>
</evidence>
<feature type="compositionally biased region" description="Acidic residues" evidence="1">
    <location>
        <begin position="126"/>
        <end position="135"/>
    </location>
</feature>
<feature type="compositionally biased region" description="Polar residues" evidence="1">
    <location>
        <begin position="192"/>
        <end position="201"/>
    </location>
</feature>
<comment type="caution">
    <text evidence="2">The sequence shown here is derived from an EMBL/GenBank/DDBJ whole genome shotgun (WGS) entry which is preliminary data.</text>
</comment>
<dbReference type="EMBL" id="JARJCM010000511">
    <property type="protein sequence ID" value="KAJ7016400.1"/>
    <property type="molecule type" value="Genomic_DNA"/>
</dbReference>
<reference evidence="2" key="1">
    <citation type="submission" date="2023-03" db="EMBL/GenBank/DDBJ databases">
        <title>Massive genome expansion in bonnet fungi (Mycena s.s.) driven by repeated elements and novel gene families across ecological guilds.</title>
        <authorList>
            <consortium name="Lawrence Berkeley National Laboratory"/>
            <person name="Harder C.B."/>
            <person name="Miyauchi S."/>
            <person name="Viragh M."/>
            <person name="Kuo A."/>
            <person name="Thoen E."/>
            <person name="Andreopoulos B."/>
            <person name="Lu D."/>
            <person name="Skrede I."/>
            <person name="Drula E."/>
            <person name="Henrissat B."/>
            <person name="Morin E."/>
            <person name="Kohler A."/>
            <person name="Barry K."/>
            <person name="LaButti K."/>
            <person name="Morin E."/>
            <person name="Salamov A."/>
            <person name="Lipzen A."/>
            <person name="Mereny Z."/>
            <person name="Hegedus B."/>
            <person name="Baldrian P."/>
            <person name="Stursova M."/>
            <person name="Weitz H."/>
            <person name="Taylor A."/>
            <person name="Grigoriev I.V."/>
            <person name="Nagy L.G."/>
            <person name="Martin F."/>
            <person name="Kauserud H."/>
        </authorList>
    </citation>
    <scope>NUCLEOTIDE SEQUENCE</scope>
    <source>
        <strain evidence="2">CBHHK200</strain>
    </source>
</reference>
<protein>
    <submittedName>
        <fullName evidence="2">Uncharacterized protein</fullName>
    </submittedName>
</protein>
<dbReference type="AlphaFoldDB" id="A0AAD6WL79"/>
<evidence type="ECO:0000256" key="1">
    <source>
        <dbReference type="SAM" id="MobiDB-lite"/>
    </source>
</evidence>
<feature type="region of interest" description="Disordered" evidence="1">
    <location>
        <begin position="71"/>
        <end position="165"/>
    </location>
</feature>
<accession>A0AAD6WL79</accession>
<keyword evidence="3" id="KW-1185">Reference proteome</keyword>